<feature type="domain" description="Xylose isomerase-like TIM barrel" evidence="1">
    <location>
        <begin position="32"/>
        <end position="305"/>
    </location>
</feature>
<dbReference type="PANTHER" id="PTHR12110">
    <property type="entry name" value="HYDROXYPYRUVATE ISOMERASE"/>
    <property type="match status" value="1"/>
</dbReference>
<dbReference type="SUPFAM" id="SSF51658">
    <property type="entry name" value="Xylose isomerase-like"/>
    <property type="match status" value="1"/>
</dbReference>
<name>A0A1I5IKA4_9ACTN</name>
<evidence type="ECO:0000313" key="2">
    <source>
        <dbReference type="EMBL" id="SFO60864.1"/>
    </source>
</evidence>
<dbReference type="OrthoDB" id="104997at2"/>
<dbReference type="InterPro" id="IPR036237">
    <property type="entry name" value="Xyl_isomerase-like_sf"/>
</dbReference>
<sequence length="324" mass="35577">MRDTLRWAYALNQWNVRLDVFVRHEDQQRALKTVSACGFDTIELASGTGRWDNISRPEVILANHGSHESFLNFLRRAKVRGVSSMFWDPQAPAEEEEGYAFRSTANPADSDAIVEWSKPFVDFLAGVGGEQLVVRPVGSAWMSPPLDADGIKVIGDVWNRIGELASAAGIGLALHYDCLGAVHTEAELTGLLQATDPATVGLALDTAEFTIGGIDPVGFYREHADRVTHVHLKDTRYADTGQEYRMPGAESTMLKGGAGRRIERWFYELGTEGGLVDVKGFVAALRERSFSGWVVVESDHGGNPAELAMLNSWYLQHELGVSKS</sequence>
<dbReference type="Proteomes" id="UP000183642">
    <property type="component" value="Unassembled WGS sequence"/>
</dbReference>
<accession>A0A1I5IKA4</accession>
<dbReference type="AlphaFoldDB" id="A0A1I5IKA4"/>
<keyword evidence="3" id="KW-1185">Reference proteome</keyword>
<dbReference type="RefSeq" id="WP_075015904.1">
    <property type="nucleotide sequence ID" value="NZ_FOWE01000015.1"/>
</dbReference>
<dbReference type="InterPro" id="IPR050312">
    <property type="entry name" value="IolE/XylAMocC-like"/>
</dbReference>
<dbReference type="InterPro" id="IPR013022">
    <property type="entry name" value="Xyl_isomerase-like_TIM-brl"/>
</dbReference>
<gene>
    <name evidence="2" type="ORF">SAMN05660359_04681</name>
</gene>
<dbReference type="PANTHER" id="PTHR12110:SF41">
    <property type="entry name" value="INOSOSE DEHYDRATASE"/>
    <property type="match status" value="1"/>
</dbReference>
<organism evidence="2 3">
    <name type="scientific">Geodermatophilus obscurus</name>
    <dbReference type="NCBI Taxonomy" id="1861"/>
    <lineage>
        <taxon>Bacteria</taxon>
        <taxon>Bacillati</taxon>
        <taxon>Actinomycetota</taxon>
        <taxon>Actinomycetes</taxon>
        <taxon>Geodermatophilales</taxon>
        <taxon>Geodermatophilaceae</taxon>
        <taxon>Geodermatophilus</taxon>
    </lineage>
</organism>
<dbReference type="Pfam" id="PF01261">
    <property type="entry name" value="AP_endonuc_2"/>
    <property type="match status" value="1"/>
</dbReference>
<dbReference type="Gene3D" id="3.20.20.150">
    <property type="entry name" value="Divalent-metal-dependent TIM barrel enzymes"/>
    <property type="match status" value="1"/>
</dbReference>
<evidence type="ECO:0000313" key="3">
    <source>
        <dbReference type="Proteomes" id="UP000183642"/>
    </source>
</evidence>
<reference evidence="3" key="1">
    <citation type="submission" date="2016-10" db="EMBL/GenBank/DDBJ databases">
        <authorList>
            <person name="Varghese N."/>
            <person name="Submissions S."/>
        </authorList>
    </citation>
    <scope>NUCLEOTIDE SEQUENCE [LARGE SCALE GENOMIC DNA]</scope>
    <source>
        <strain evidence="3">DSM 43161</strain>
    </source>
</reference>
<dbReference type="EMBL" id="FOWE01000015">
    <property type="protein sequence ID" value="SFO60864.1"/>
    <property type="molecule type" value="Genomic_DNA"/>
</dbReference>
<proteinExistence type="predicted"/>
<evidence type="ECO:0000259" key="1">
    <source>
        <dbReference type="Pfam" id="PF01261"/>
    </source>
</evidence>
<protein>
    <submittedName>
        <fullName evidence="2">Inosose dehydratase</fullName>
    </submittedName>
</protein>